<evidence type="ECO:0000313" key="2">
    <source>
        <dbReference type="EMBL" id="GLB37795.1"/>
    </source>
</evidence>
<evidence type="ECO:0000313" key="3">
    <source>
        <dbReference type="Proteomes" id="UP001063166"/>
    </source>
</evidence>
<accession>A0A9P3UNF7</accession>
<reference evidence="2" key="1">
    <citation type="submission" date="2022-07" db="EMBL/GenBank/DDBJ databases">
        <title>The genome of Lyophyllum shimeji provides insight into the initial evolution of ectomycorrhizal fungal genome.</title>
        <authorList>
            <person name="Kobayashi Y."/>
            <person name="Shibata T."/>
            <person name="Hirakawa H."/>
            <person name="Shigenobu S."/>
            <person name="Nishiyama T."/>
            <person name="Yamada A."/>
            <person name="Hasebe M."/>
            <person name="Kawaguchi M."/>
        </authorList>
    </citation>
    <scope>NUCLEOTIDE SEQUENCE</scope>
    <source>
        <strain evidence="2">AT787</strain>
    </source>
</reference>
<feature type="region of interest" description="Disordered" evidence="1">
    <location>
        <begin position="79"/>
        <end position="104"/>
    </location>
</feature>
<protein>
    <submittedName>
        <fullName evidence="2">Uncharacterized protein</fullName>
    </submittedName>
</protein>
<keyword evidence="3" id="KW-1185">Reference proteome</keyword>
<evidence type="ECO:0000256" key="1">
    <source>
        <dbReference type="SAM" id="MobiDB-lite"/>
    </source>
</evidence>
<feature type="compositionally biased region" description="Polar residues" evidence="1">
    <location>
        <begin position="88"/>
        <end position="104"/>
    </location>
</feature>
<sequence length="172" mass="18654">MRLDARSFKPSIRLDHDDNVFCAWPSNIDVRKRETMEASGRSLLHASLPLNSGWPVARAGRNRKPPACTTVTAVPGLSSGRSTCKARGSTSGQSSVTGRVSSGPGTYSAGKFTTGIYAAERHENMFSTDKHLVMLQIEHLLSWRSIIVERLRRAKCACVPHPSPSHGNALAS</sequence>
<dbReference type="AlphaFoldDB" id="A0A9P3UNF7"/>
<name>A0A9P3UNF7_LYOSH</name>
<gene>
    <name evidence="2" type="ORF">LshimejAT787_0408460</name>
</gene>
<comment type="caution">
    <text evidence="2">The sequence shown here is derived from an EMBL/GenBank/DDBJ whole genome shotgun (WGS) entry which is preliminary data.</text>
</comment>
<dbReference type="EMBL" id="BRPK01000004">
    <property type="protein sequence ID" value="GLB37795.1"/>
    <property type="molecule type" value="Genomic_DNA"/>
</dbReference>
<proteinExistence type="predicted"/>
<organism evidence="2 3">
    <name type="scientific">Lyophyllum shimeji</name>
    <name type="common">Hon-shimeji</name>
    <name type="synonym">Tricholoma shimeji</name>
    <dbReference type="NCBI Taxonomy" id="47721"/>
    <lineage>
        <taxon>Eukaryota</taxon>
        <taxon>Fungi</taxon>
        <taxon>Dikarya</taxon>
        <taxon>Basidiomycota</taxon>
        <taxon>Agaricomycotina</taxon>
        <taxon>Agaricomycetes</taxon>
        <taxon>Agaricomycetidae</taxon>
        <taxon>Agaricales</taxon>
        <taxon>Tricholomatineae</taxon>
        <taxon>Lyophyllaceae</taxon>
        <taxon>Lyophyllum</taxon>
    </lineage>
</organism>
<dbReference type="Proteomes" id="UP001063166">
    <property type="component" value="Unassembled WGS sequence"/>
</dbReference>